<dbReference type="OrthoDB" id="327939at2"/>
<name>A0A1I3UWE1_9RHOB</name>
<keyword evidence="3" id="KW-1185">Reference proteome</keyword>
<keyword evidence="1" id="KW-0812">Transmembrane</keyword>
<protein>
    <submittedName>
        <fullName evidence="2">Uncharacterized membrane protein</fullName>
    </submittedName>
</protein>
<accession>A0A1I3UWE1</accession>
<keyword evidence="1" id="KW-1133">Transmembrane helix</keyword>
<evidence type="ECO:0000313" key="3">
    <source>
        <dbReference type="Proteomes" id="UP000199110"/>
    </source>
</evidence>
<gene>
    <name evidence="2" type="ORF">SAMN04488095_0026</name>
</gene>
<evidence type="ECO:0000313" key="2">
    <source>
        <dbReference type="EMBL" id="SFJ87385.1"/>
    </source>
</evidence>
<proteinExistence type="predicted"/>
<reference evidence="2 3" key="1">
    <citation type="submission" date="2016-10" db="EMBL/GenBank/DDBJ databases">
        <authorList>
            <person name="de Groot N.N."/>
        </authorList>
    </citation>
    <scope>NUCLEOTIDE SEQUENCE [LARGE SCALE GENOMIC DNA]</scope>
    <source>
        <strain evidence="2 3">DSM 19073</strain>
    </source>
</reference>
<feature type="transmembrane region" description="Helical" evidence="1">
    <location>
        <begin position="38"/>
        <end position="58"/>
    </location>
</feature>
<dbReference type="RefSeq" id="WP_092785092.1">
    <property type="nucleotide sequence ID" value="NZ_FORA01000010.1"/>
</dbReference>
<organism evidence="2 3">
    <name type="scientific">Jannaschia pohangensis</name>
    <dbReference type="NCBI Taxonomy" id="390807"/>
    <lineage>
        <taxon>Bacteria</taxon>
        <taxon>Pseudomonadati</taxon>
        <taxon>Pseudomonadota</taxon>
        <taxon>Alphaproteobacteria</taxon>
        <taxon>Rhodobacterales</taxon>
        <taxon>Roseobacteraceae</taxon>
        <taxon>Jannaschia</taxon>
    </lineage>
</organism>
<dbReference type="PANTHER" id="PTHR36974:SF1">
    <property type="entry name" value="DOXX FAMILY MEMBRANE PROTEIN"/>
    <property type="match status" value="1"/>
</dbReference>
<dbReference type="STRING" id="390807.SAMN04488095_0026"/>
<feature type="transmembrane region" description="Helical" evidence="1">
    <location>
        <begin position="127"/>
        <end position="148"/>
    </location>
</feature>
<keyword evidence="1" id="KW-0472">Membrane</keyword>
<dbReference type="AlphaFoldDB" id="A0A1I3UWE1"/>
<sequence>MITPLIVLTILFVPLLIASAIARRTPANGVINLGGVLGYAAAFAFFSIGHFVITDEMVSMLPDFIPARRPLVYATGLLEAGLALALLPKRTRAYAGLGCIAVLILFFPGNIYAAVHGFGPGGHQWGPVYLLVRAPLQALLIFWGYWFAVRGSGFSSLPRRLAAH</sequence>
<dbReference type="PANTHER" id="PTHR36974">
    <property type="entry name" value="MEMBRANE PROTEIN-RELATED"/>
    <property type="match status" value="1"/>
</dbReference>
<evidence type="ECO:0000256" key="1">
    <source>
        <dbReference type="SAM" id="Phobius"/>
    </source>
</evidence>
<feature type="transmembrane region" description="Helical" evidence="1">
    <location>
        <begin position="93"/>
        <end position="115"/>
    </location>
</feature>
<dbReference type="Proteomes" id="UP000199110">
    <property type="component" value="Unassembled WGS sequence"/>
</dbReference>
<feature type="transmembrane region" description="Helical" evidence="1">
    <location>
        <begin position="70"/>
        <end position="87"/>
    </location>
</feature>
<dbReference type="EMBL" id="FORA01000010">
    <property type="protein sequence ID" value="SFJ87385.1"/>
    <property type="molecule type" value="Genomic_DNA"/>
</dbReference>